<keyword evidence="4 7" id="KW-0689">Ribosomal protein</keyword>
<comment type="subunit">
    <text evidence="7 9">Part of the 50S ribosomal subunit. Forms a cluster with proteins L14 and L19.</text>
</comment>
<dbReference type="PANTHER" id="PTHR11229:SF16">
    <property type="entry name" value="LARGE RIBOSOMAL SUBUNIT PROTEIN UL3C"/>
    <property type="match status" value="1"/>
</dbReference>
<evidence type="ECO:0000256" key="1">
    <source>
        <dbReference type="ARBA" id="ARBA00006540"/>
    </source>
</evidence>
<dbReference type="GO" id="GO:0019843">
    <property type="term" value="F:rRNA binding"/>
    <property type="evidence" value="ECO:0007669"/>
    <property type="project" value="UniProtKB-UniRule"/>
</dbReference>
<gene>
    <name evidence="7" type="primary">rplC</name>
    <name evidence="10" type="ORF">DB32_004268</name>
</gene>
<dbReference type="KEGG" id="samy:DB32_004268"/>
<evidence type="ECO:0000256" key="9">
    <source>
        <dbReference type="RuleBase" id="RU003906"/>
    </source>
</evidence>
<protein>
    <recommendedName>
        <fullName evidence="6 7">Large ribosomal subunit protein uL3</fullName>
    </recommendedName>
</protein>
<dbReference type="InterPro" id="IPR019927">
    <property type="entry name" value="Ribosomal_uL3_bac/org-type"/>
</dbReference>
<dbReference type="PANTHER" id="PTHR11229">
    <property type="entry name" value="50S RIBOSOMAL PROTEIN L3"/>
    <property type="match status" value="1"/>
</dbReference>
<dbReference type="SUPFAM" id="SSF50447">
    <property type="entry name" value="Translation proteins"/>
    <property type="match status" value="1"/>
</dbReference>
<dbReference type="FunFam" id="2.40.30.10:FF:000004">
    <property type="entry name" value="50S ribosomal protein L3"/>
    <property type="match status" value="1"/>
</dbReference>
<dbReference type="Pfam" id="PF00297">
    <property type="entry name" value="Ribosomal_L3"/>
    <property type="match status" value="1"/>
</dbReference>
<proteinExistence type="inferred from homology"/>
<dbReference type="STRING" id="927083.DB32_004268"/>
<dbReference type="EMBL" id="CP011125">
    <property type="protein sequence ID" value="AKF07119.1"/>
    <property type="molecule type" value="Genomic_DNA"/>
</dbReference>
<dbReference type="RefSeq" id="WP_053234415.1">
    <property type="nucleotide sequence ID" value="NZ_CP011125.1"/>
</dbReference>
<dbReference type="Proteomes" id="UP000034883">
    <property type="component" value="Chromosome"/>
</dbReference>
<dbReference type="InterPro" id="IPR000597">
    <property type="entry name" value="Ribosomal_uL3"/>
</dbReference>
<dbReference type="GO" id="GO:0006412">
    <property type="term" value="P:translation"/>
    <property type="evidence" value="ECO:0007669"/>
    <property type="project" value="UniProtKB-UniRule"/>
</dbReference>
<sequence length="225" mass="24208">MNTHPGLIGKKLGNTQIFESDGNVTRVTVVEVGPCIVIGKRTVEKDGYSALVLGFGEKREKHVNKPTAGQFAKINQKVAKVIREFRLPEEIVAGHEIGAVLKPSEIFEAGQFVDVCGQTRGRGFTGVMKRWNFRGSATATHGTHEYQRHGGAIGTNMTPGRTLPNLKMPGQYGNERVTIQNLKIARVMDEQGVLLIEGAVPGPKGGVVTVRGAVKKKNGGRKSAA</sequence>
<evidence type="ECO:0000313" key="10">
    <source>
        <dbReference type="EMBL" id="AKF07119.1"/>
    </source>
</evidence>
<dbReference type="GO" id="GO:0022625">
    <property type="term" value="C:cytosolic large ribosomal subunit"/>
    <property type="evidence" value="ECO:0007669"/>
    <property type="project" value="TreeGrafter"/>
</dbReference>
<evidence type="ECO:0000256" key="6">
    <source>
        <dbReference type="ARBA" id="ARBA00035243"/>
    </source>
</evidence>
<dbReference type="AlphaFoldDB" id="A0A0F6SFK8"/>
<dbReference type="HAMAP" id="MF_01325_B">
    <property type="entry name" value="Ribosomal_uL3_B"/>
    <property type="match status" value="1"/>
</dbReference>
<dbReference type="InterPro" id="IPR009000">
    <property type="entry name" value="Transl_B-barrel_sf"/>
</dbReference>
<keyword evidence="3 7" id="KW-0694">RNA-binding</keyword>
<evidence type="ECO:0000256" key="7">
    <source>
        <dbReference type="HAMAP-Rule" id="MF_01325"/>
    </source>
</evidence>
<dbReference type="NCBIfam" id="TIGR03625">
    <property type="entry name" value="L3_bact"/>
    <property type="match status" value="1"/>
</dbReference>
<dbReference type="FunFam" id="3.30.160.810:FF:000001">
    <property type="entry name" value="50S ribosomal protein L3"/>
    <property type="match status" value="1"/>
</dbReference>
<evidence type="ECO:0000256" key="4">
    <source>
        <dbReference type="ARBA" id="ARBA00022980"/>
    </source>
</evidence>
<keyword evidence="11" id="KW-1185">Reference proteome</keyword>
<evidence type="ECO:0000256" key="8">
    <source>
        <dbReference type="RuleBase" id="RU003905"/>
    </source>
</evidence>
<evidence type="ECO:0000256" key="2">
    <source>
        <dbReference type="ARBA" id="ARBA00022730"/>
    </source>
</evidence>
<dbReference type="Gene3D" id="2.40.30.10">
    <property type="entry name" value="Translation factors"/>
    <property type="match status" value="1"/>
</dbReference>
<dbReference type="OrthoDB" id="9806135at2"/>
<keyword evidence="2 7" id="KW-0699">rRNA-binding</keyword>
<reference evidence="10 11" key="1">
    <citation type="submission" date="2015-03" db="EMBL/GenBank/DDBJ databases">
        <title>Genome assembly of Sandaracinus amylolyticus DSM 53668.</title>
        <authorList>
            <person name="Sharma G."/>
            <person name="Subramanian S."/>
        </authorList>
    </citation>
    <scope>NUCLEOTIDE SEQUENCE [LARGE SCALE GENOMIC DNA]</scope>
    <source>
        <strain evidence="10 11">DSM 53668</strain>
    </source>
</reference>
<comment type="function">
    <text evidence="7 9">One of the primary rRNA binding proteins, it binds directly near the 3'-end of the 23S rRNA, where it nucleates assembly of the 50S subunit.</text>
</comment>
<dbReference type="Gene3D" id="3.30.160.810">
    <property type="match status" value="1"/>
</dbReference>
<organism evidence="10 11">
    <name type="scientific">Sandaracinus amylolyticus</name>
    <dbReference type="NCBI Taxonomy" id="927083"/>
    <lineage>
        <taxon>Bacteria</taxon>
        <taxon>Pseudomonadati</taxon>
        <taxon>Myxococcota</taxon>
        <taxon>Polyangia</taxon>
        <taxon>Polyangiales</taxon>
        <taxon>Sandaracinaceae</taxon>
        <taxon>Sandaracinus</taxon>
    </lineage>
</organism>
<name>A0A0F6SFK8_9BACT</name>
<keyword evidence="5 7" id="KW-0687">Ribonucleoprotein</keyword>
<dbReference type="GO" id="GO:0003735">
    <property type="term" value="F:structural constituent of ribosome"/>
    <property type="evidence" value="ECO:0007669"/>
    <property type="project" value="UniProtKB-UniRule"/>
</dbReference>
<evidence type="ECO:0000256" key="5">
    <source>
        <dbReference type="ARBA" id="ARBA00023274"/>
    </source>
</evidence>
<dbReference type="InterPro" id="IPR019926">
    <property type="entry name" value="Ribosomal_uL3_CS"/>
</dbReference>
<dbReference type="PROSITE" id="PS00474">
    <property type="entry name" value="RIBOSOMAL_L3"/>
    <property type="match status" value="1"/>
</dbReference>
<comment type="similarity">
    <text evidence="1 7 8">Belongs to the universal ribosomal protein uL3 family.</text>
</comment>
<evidence type="ECO:0000313" key="11">
    <source>
        <dbReference type="Proteomes" id="UP000034883"/>
    </source>
</evidence>
<accession>A0A0F6SFK8</accession>
<evidence type="ECO:0000256" key="3">
    <source>
        <dbReference type="ARBA" id="ARBA00022884"/>
    </source>
</evidence>